<sequence>MITIVKRAGILLGLCMSLNVAYAQTEITANDAPKYIGKTVDFLEMVSKVNFDPASRICIITFPDPRVRENSPEISIVIHNVQGAKHIHWLRSLAGNWLNVHGKLLIHNGKFIINGDDPHTKMSVFYGSIDPAPIDPGPPPPDTSHHK</sequence>
<keyword evidence="3" id="KW-1185">Reference proteome</keyword>
<dbReference type="AlphaFoldDB" id="A0A1H1Z6T8"/>
<evidence type="ECO:0000313" key="3">
    <source>
        <dbReference type="Proteomes" id="UP000199679"/>
    </source>
</evidence>
<accession>A0A1H1Z6T8</accession>
<dbReference type="EMBL" id="LT629740">
    <property type="protein sequence ID" value="SDT29232.1"/>
    <property type="molecule type" value="Genomic_DNA"/>
</dbReference>
<dbReference type="RefSeq" id="WP_091374321.1">
    <property type="nucleotide sequence ID" value="NZ_LT629740.1"/>
</dbReference>
<protein>
    <submittedName>
        <fullName evidence="2">Uncharacterized protein</fullName>
    </submittedName>
</protein>
<evidence type="ECO:0000313" key="2">
    <source>
        <dbReference type="EMBL" id="SDT29232.1"/>
    </source>
</evidence>
<feature type="chain" id="PRO_5009267361" evidence="1">
    <location>
        <begin position="24"/>
        <end position="147"/>
    </location>
</feature>
<gene>
    <name evidence="2" type="ORF">SAMN05216490_2982</name>
</gene>
<dbReference type="Proteomes" id="UP000199679">
    <property type="component" value="Chromosome I"/>
</dbReference>
<dbReference type="OrthoDB" id="9976423at2"/>
<keyword evidence="1" id="KW-0732">Signal</keyword>
<reference evidence="2 3" key="1">
    <citation type="submission" date="2016-10" db="EMBL/GenBank/DDBJ databases">
        <authorList>
            <person name="de Groot N.N."/>
        </authorList>
    </citation>
    <scope>NUCLEOTIDE SEQUENCE [LARGE SCALE GENOMIC DNA]</scope>
    <source>
        <strain evidence="2 3">MP1X4</strain>
    </source>
</reference>
<proteinExistence type="predicted"/>
<name>A0A1H1Z6T8_MUCMA</name>
<feature type="signal peptide" evidence="1">
    <location>
        <begin position="1"/>
        <end position="23"/>
    </location>
</feature>
<organism evidence="2 3">
    <name type="scientific">Mucilaginibacter mallensis</name>
    <dbReference type="NCBI Taxonomy" id="652787"/>
    <lineage>
        <taxon>Bacteria</taxon>
        <taxon>Pseudomonadati</taxon>
        <taxon>Bacteroidota</taxon>
        <taxon>Sphingobacteriia</taxon>
        <taxon>Sphingobacteriales</taxon>
        <taxon>Sphingobacteriaceae</taxon>
        <taxon>Mucilaginibacter</taxon>
    </lineage>
</organism>
<evidence type="ECO:0000256" key="1">
    <source>
        <dbReference type="SAM" id="SignalP"/>
    </source>
</evidence>